<dbReference type="Gene3D" id="3.30.470.20">
    <property type="entry name" value="ATP-grasp fold, B domain"/>
    <property type="match status" value="1"/>
</dbReference>
<keyword evidence="7" id="KW-0092">Biotin</keyword>
<dbReference type="EMBL" id="CP096115">
    <property type="protein sequence ID" value="UUX92957.1"/>
    <property type="molecule type" value="Genomic_DNA"/>
</dbReference>
<dbReference type="Pfam" id="PF02785">
    <property type="entry name" value="Biotin_carb_C"/>
    <property type="match status" value="1"/>
</dbReference>
<evidence type="ECO:0000256" key="5">
    <source>
        <dbReference type="ARBA" id="ARBA00022840"/>
    </source>
</evidence>
<name>A0A9E7PP90_9EURY</name>
<evidence type="ECO:0000256" key="7">
    <source>
        <dbReference type="ARBA" id="ARBA00023267"/>
    </source>
</evidence>
<dbReference type="KEGG" id="mend:L6E24_02190"/>
<dbReference type="GO" id="GO:0046872">
    <property type="term" value="F:metal ion binding"/>
    <property type="evidence" value="ECO:0007669"/>
    <property type="project" value="InterPro"/>
</dbReference>
<gene>
    <name evidence="11" type="ORF">L6E24_02190</name>
</gene>
<dbReference type="InterPro" id="IPR011054">
    <property type="entry name" value="Rudment_hybrid_motif"/>
</dbReference>
<keyword evidence="12" id="KW-1185">Reference proteome</keyword>
<dbReference type="PROSITE" id="PS00866">
    <property type="entry name" value="CPSASE_1"/>
    <property type="match status" value="1"/>
</dbReference>
<evidence type="ECO:0000256" key="3">
    <source>
        <dbReference type="ARBA" id="ARBA00022598"/>
    </source>
</evidence>
<dbReference type="PROSITE" id="PS50979">
    <property type="entry name" value="BC"/>
    <property type="match status" value="1"/>
</dbReference>
<comment type="cofactor">
    <cofactor evidence="2">
        <name>Co(2+)</name>
        <dbReference type="ChEBI" id="CHEBI:48828"/>
    </cofactor>
</comment>
<evidence type="ECO:0000256" key="2">
    <source>
        <dbReference type="ARBA" id="ARBA00001941"/>
    </source>
</evidence>
<evidence type="ECO:0000313" key="11">
    <source>
        <dbReference type="EMBL" id="UUX92957.1"/>
    </source>
</evidence>
<evidence type="ECO:0000256" key="1">
    <source>
        <dbReference type="ARBA" id="ARBA00001936"/>
    </source>
</evidence>
<dbReference type="GeneID" id="74306467"/>
<evidence type="ECO:0000259" key="10">
    <source>
        <dbReference type="PROSITE" id="PS50979"/>
    </source>
</evidence>
<keyword evidence="6" id="KW-0460">Magnesium</keyword>
<dbReference type="InterPro" id="IPR011761">
    <property type="entry name" value="ATP-grasp"/>
</dbReference>
<evidence type="ECO:0000256" key="8">
    <source>
        <dbReference type="PROSITE-ProRule" id="PRU00409"/>
    </source>
</evidence>
<organism evidence="11 12">
    <name type="scientific">Methanoplanus endosymbiosus</name>
    <dbReference type="NCBI Taxonomy" id="33865"/>
    <lineage>
        <taxon>Archaea</taxon>
        <taxon>Methanobacteriati</taxon>
        <taxon>Methanobacteriota</taxon>
        <taxon>Stenosarchaea group</taxon>
        <taxon>Methanomicrobia</taxon>
        <taxon>Methanomicrobiales</taxon>
        <taxon>Methanomicrobiaceae</taxon>
        <taxon>Methanoplanus</taxon>
    </lineage>
</organism>
<evidence type="ECO:0000259" key="9">
    <source>
        <dbReference type="PROSITE" id="PS50975"/>
    </source>
</evidence>
<dbReference type="InterPro" id="IPR005479">
    <property type="entry name" value="CPAse_ATP-bd"/>
</dbReference>
<comment type="cofactor">
    <cofactor evidence="1">
        <name>Mn(2+)</name>
        <dbReference type="ChEBI" id="CHEBI:29035"/>
    </cofactor>
</comment>
<dbReference type="FunFam" id="3.40.50.20:FF:000010">
    <property type="entry name" value="Propionyl-CoA carboxylase subunit alpha"/>
    <property type="match status" value="1"/>
</dbReference>
<dbReference type="SUPFAM" id="SSF52440">
    <property type="entry name" value="PreATP-grasp domain"/>
    <property type="match status" value="1"/>
</dbReference>
<dbReference type="InterPro" id="IPR011764">
    <property type="entry name" value="Biotin_carboxylation_dom"/>
</dbReference>
<dbReference type="PANTHER" id="PTHR18866:SF33">
    <property type="entry name" value="METHYLCROTONOYL-COA CARBOXYLASE SUBUNIT ALPHA, MITOCHONDRIAL-RELATED"/>
    <property type="match status" value="1"/>
</dbReference>
<keyword evidence="4 8" id="KW-0547">Nucleotide-binding</keyword>
<protein>
    <submittedName>
        <fullName evidence="11">Acetyl-CoA carboxylase biotin carboxylase subunit</fullName>
    </submittedName>
</protein>
<dbReference type="PROSITE" id="PS00867">
    <property type="entry name" value="CPSASE_2"/>
    <property type="match status" value="1"/>
</dbReference>
<dbReference type="InterPro" id="IPR016185">
    <property type="entry name" value="PreATP-grasp_dom_sf"/>
</dbReference>
<evidence type="ECO:0000313" key="12">
    <source>
        <dbReference type="Proteomes" id="UP001060368"/>
    </source>
</evidence>
<dbReference type="PANTHER" id="PTHR18866">
    <property type="entry name" value="CARBOXYLASE:PYRUVATE/ACETYL-COA/PROPIONYL-COA CARBOXYLASE"/>
    <property type="match status" value="1"/>
</dbReference>
<dbReference type="InterPro" id="IPR005482">
    <property type="entry name" value="Biotin_COase_C"/>
</dbReference>
<evidence type="ECO:0000256" key="6">
    <source>
        <dbReference type="ARBA" id="ARBA00022842"/>
    </source>
</evidence>
<dbReference type="Pfam" id="PF00289">
    <property type="entry name" value="Biotin_carb_N"/>
    <property type="match status" value="1"/>
</dbReference>
<dbReference type="GO" id="GO:0005524">
    <property type="term" value="F:ATP binding"/>
    <property type="evidence" value="ECO:0007669"/>
    <property type="project" value="UniProtKB-UniRule"/>
</dbReference>
<dbReference type="NCBIfam" id="NF006406">
    <property type="entry name" value="PRK08654.1"/>
    <property type="match status" value="1"/>
</dbReference>
<dbReference type="Proteomes" id="UP001060368">
    <property type="component" value="Chromosome"/>
</dbReference>
<sequence>MRYFNKILIANRGEIAIRVMRGCRELGIETVAVYSEPDKNSLHVKYADEAYPAGEAHPSKSYLNKEKIISIAKKCGAEAIHPGYGFLAENSEFARLCDEEGIAFIGPSYKTIEKMGSKLGSKHMVSSAGVPVLPYTHDGVRSIDEAKKISSEIGYPVIVKASAGGGGIGMQIVEDESGLEEAIEKGMRIARSAFGDETVFIEKYLVKPRHIELQILCDQQGNRVHLYDRECSIQRRHQKLVEEAPCPIMTDELREKMTGSALKVAEVSGYYNAGTVEFLYSNGEYYFMEMNTRLQVEHTVTEMVTGIDLVKQQIRVASGEDLAISQDDVKLHGHAIECRINAEDPLNNFTADPGKIVRYRSPGGPGIRVDSGIHMGYTIPPMYDSMISKLCSWGFDREESINRMRRAIYEYVILGVKTTLPLHHAIMNNSQFIEGKTHTHFLTEEHVKKNLAMYLREEETRMQTLAASMRLGKEAAAITAAVNVYVQNIRNNSDN</sequence>
<dbReference type="RefSeq" id="WP_257743100.1">
    <property type="nucleotide sequence ID" value="NZ_CP096115.1"/>
</dbReference>
<dbReference type="SUPFAM" id="SSF51246">
    <property type="entry name" value="Rudiment single hybrid motif"/>
    <property type="match status" value="1"/>
</dbReference>
<dbReference type="InterPro" id="IPR050856">
    <property type="entry name" value="Biotin_carboxylase_complex"/>
</dbReference>
<evidence type="ECO:0000256" key="4">
    <source>
        <dbReference type="ARBA" id="ARBA00022741"/>
    </source>
</evidence>
<keyword evidence="5 8" id="KW-0067">ATP-binding</keyword>
<reference evidence="11" key="1">
    <citation type="submission" date="2022-04" db="EMBL/GenBank/DDBJ databases">
        <title>Complete genome of Methanoplanus endosymbiosus DSM 3599.</title>
        <authorList>
            <person name="Chen S.-C."/>
            <person name="You Y.-T."/>
            <person name="Zhou Y.-Z."/>
            <person name="Lai M.-C."/>
        </authorList>
    </citation>
    <scope>NUCLEOTIDE SEQUENCE</scope>
    <source>
        <strain evidence="11">DSM 3599</strain>
    </source>
</reference>
<feature type="domain" description="Biotin carboxylation" evidence="10">
    <location>
        <begin position="3"/>
        <end position="447"/>
    </location>
</feature>
<dbReference type="Pfam" id="PF02786">
    <property type="entry name" value="CPSase_L_D2"/>
    <property type="match status" value="1"/>
</dbReference>
<dbReference type="NCBIfam" id="TIGR00514">
    <property type="entry name" value="accC"/>
    <property type="match status" value="1"/>
</dbReference>
<dbReference type="PROSITE" id="PS50975">
    <property type="entry name" value="ATP_GRASP"/>
    <property type="match status" value="1"/>
</dbReference>
<dbReference type="SUPFAM" id="SSF56059">
    <property type="entry name" value="Glutathione synthetase ATP-binding domain-like"/>
    <property type="match status" value="1"/>
</dbReference>
<dbReference type="InterPro" id="IPR005481">
    <property type="entry name" value="BC-like_N"/>
</dbReference>
<dbReference type="SMART" id="SM00878">
    <property type="entry name" value="Biotin_carb_C"/>
    <property type="match status" value="1"/>
</dbReference>
<feature type="domain" description="ATP-grasp" evidence="9">
    <location>
        <begin position="122"/>
        <end position="318"/>
    </location>
</feature>
<dbReference type="NCBIfam" id="NF006367">
    <property type="entry name" value="PRK08591.1"/>
    <property type="match status" value="1"/>
</dbReference>
<dbReference type="InterPro" id="IPR004549">
    <property type="entry name" value="Acetyl_CoA_COase_biotin_COase"/>
</dbReference>
<dbReference type="AlphaFoldDB" id="A0A9E7PP90"/>
<accession>A0A9E7PP90</accession>
<proteinExistence type="predicted"/>
<keyword evidence="3" id="KW-0436">Ligase</keyword>
<dbReference type="GO" id="GO:0016874">
    <property type="term" value="F:ligase activity"/>
    <property type="evidence" value="ECO:0007669"/>
    <property type="project" value="UniProtKB-KW"/>
</dbReference>